<evidence type="ECO:0000256" key="1">
    <source>
        <dbReference type="ARBA" id="ARBA00022630"/>
    </source>
</evidence>
<dbReference type="PANTHER" id="PTHR47429:SF2">
    <property type="entry name" value="PROTEIN TWIN LOV 1"/>
    <property type="match status" value="1"/>
</dbReference>
<name>A0A7S1XX04_9STRA</name>
<feature type="region of interest" description="Disordered" evidence="4">
    <location>
        <begin position="129"/>
        <end position="163"/>
    </location>
</feature>
<evidence type="ECO:0000256" key="4">
    <source>
        <dbReference type="SAM" id="MobiDB-lite"/>
    </source>
</evidence>
<dbReference type="AlphaFoldDB" id="A0A7S1XX04"/>
<dbReference type="PROSITE" id="PS50113">
    <property type="entry name" value="PAC"/>
    <property type="match status" value="1"/>
</dbReference>
<dbReference type="NCBIfam" id="TIGR00229">
    <property type="entry name" value="sensory_box"/>
    <property type="match status" value="1"/>
</dbReference>
<accession>A0A7S1XX04</accession>
<dbReference type="FunFam" id="3.30.450.20:FF:000135">
    <property type="entry name" value="Ptaureo1a lov2 domain"/>
    <property type="match status" value="1"/>
</dbReference>
<dbReference type="Pfam" id="PF07716">
    <property type="entry name" value="bZIP_2"/>
    <property type="match status" value="1"/>
</dbReference>
<dbReference type="InterPro" id="IPR004827">
    <property type="entry name" value="bZIP"/>
</dbReference>
<dbReference type="Gene3D" id="1.20.5.170">
    <property type="match status" value="1"/>
</dbReference>
<feature type="domain" description="BZIP" evidence="7">
    <location>
        <begin position="147"/>
        <end position="190"/>
    </location>
</feature>
<protein>
    <recommendedName>
        <fullName evidence="9">LOV domain-containing protein</fullName>
    </recommendedName>
</protein>
<dbReference type="Gene3D" id="3.30.450.20">
    <property type="entry name" value="PAS domain"/>
    <property type="match status" value="1"/>
</dbReference>
<dbReference type="InterPro" id="IPR046347">
    <property type="entry name" value="bZIP_sf"/>
</dbReference>
<evidence type="ECO:0000259" key="6">
    <source>
        <dbReference type="PROSITE" id="PS50113"/>
    </source>
</evidence>
<reference evidence="8" key="1">
    <citation type="submission" date="2021-01" db="EMBL/GenBank/DDBJ databases">
        <authorList>
            <person name="Corre E."/>
            <person name="Pelletier E."/>
            <person name="Niang G."/>
            <person name="Scheremetjew M."/>
            <person name="Finn R."/>
            <person name="Kale V."/>
            <person name="Holt S."/>
            <person name="Cochrane G."/>
            <person name="Meng A."/>
            <person name="Brown T."/>
            <person name="Cohen L."/>
        </authorList>
    </citation>
    <scope>NUCLEOTIDE SEQUENCE</scope>
    <source>
        <strain evidence="8">CCMP2877</strain>
    </source>
</reference>
<sequence>MTEQLRAPVFAPATGLSDLNHILGSVDLDELFSHEFLLPEGVIGPAGDESSKSGAQATTKGSVLRRTLDLLDPNRGEKQVAAPTSVADLCTPVIMPDLPRQHHNPKDLPTMEAVRNAAAMLGFGGKKRQRASAAATHGDGETLTGDAADRVERRLRNREHAKRSRLRKKFMLESLQNQLNDLREVNKRLRHVVKTKMAPVADKILDDCTEAQSTILTAEPGVNANPLKLEDNADNSKAIDTTVNIMEQDYRLIHSLQSSQQCFAISDPSLPDNPIVFASPGFTELTGYSMDQILGRNCRFLQGPGTDQRSVQMIRDAIEEQRDVSVCLLNYRQDGTPFWNQFFIAPLRACDGTVVNYVSVQCEVNSAKPEEMMQRVKRIRNIEMFGE</sequence>
<feature type="domain" description="PAC" evidence="6">
    <location>
        <begin position="322"/>
        <end position="376"/>
    </location>
</feature>
<dbReference type="GO" id="GO:0005634">
    <property type="term" value="C:nucleus"/>
    <property type="evidence" value="ECO:0007669"/>
    <property type="project" value="TreeGrafter"/>
</dbReference>
<evidence type="ECO:0008006" key="9">
    <source>
        <dbReference type="Google" id="ProtNLM"/>
    </source>
</evidence>
<gene>
    <name evidence="8" type="ORF">PPAR1163_LOCUS21734</name>
</gene>
<dbReference type="CDD" id="cd00130">
    <property type="entry name" value="PAS"/>
    <property type="match status" value="1"/>
</dbReference>
<dbReference type="Pfam" id="PF13426">
    <property type="entry name" value="PAS_9"/>
    <property type="match status" value="1"/>
</dbReference>
<dbReference type="PANTHER" id="PTHR47429">
    <property type="entry name" value="PROTEIN TWIN LOV 1"/>
    <property type="match status" value="1"/>
</dbReference>
<proteinExistence type="predicted"/>
<dbReference type="GO" id="GO:0003700">
    <property type="term" value="F:DNA-binding transcription factor activity"/>
    <property type="evidence" value="ECO:0007669"/>
    <property type="project" value="InterPro"/>
</dbReference>
<dbReference type="InterPro" id="IPR000700">
    <property type="entry name" value="PAS-assoc_C"/>
</dbReference>
<evidence type="ECO:0000259" key="7">
    <source>
        <dbReference type="PROSITE" id="PS50217"/>
    </source>
</evidence>
<evidence type="ECO:0000313" key="8">
    <source>
        <dbReference type="EMBL" id="CAD9263351.1"/>
    </source>
</evidence>
<dbReference type="EMBL" id="HBGJ01034267">
    <property type="protein sequence ID" value="CAD9263351.1"/>
    <property type="molecule type" value="Transcribed_RNA"/>
</dbReference>
<dbReference type="SUPFAM" id="SSF57959">
    <property type="entry name" value="Leucine zipper domain"/>
    <property type="match status" value="1"/>
</dbReference>
<dbReference type="CDD" id="cd14809">
    <property type="entry name" value="bZIP_AUREO-like"/>
    <property type="match status" value="1"/>
</dbReference>
<keyword evidence="3" id="KW-0157">Chromophore</keyword>
<dbReference type="InterPro" id="IPR000014">
    <property type="entry name" value="PAS"/>
</dbReference>
<dbReference type="PROSITE" id="PS50112">
    <property type="entry name" value="PAS"/>
    <property type="match status" value="1"/>
</dbReference>
<organism evidence="8">
    <name type="scientific">Phaeomonas parva</name>
    <dbReference type="NCBI Taxonomy" id="124430"/>
    <lineage>
        <taxon>Eukaryota</taxon>
        <taxon>Sar</taxon>
        <taxon>Stramenopiles</taxon>
        <taxon>Ochrophyta</taxon>
        <taxon>Pinguiophyceae</taxon>
        <taxon>Pinguiochrysidales</taxon>
        <taxon>Pinguiochrysidaceae</taxon>
        <taxon>Phaeomonas</taxon>
    </lineage>
</organism>
<evidence type="ECO:0000256" key="2">
    <source>
        <dbReference type="ARBA" id="ARBA00022643"/>
    </source>
</evidence>
<dbReference type="PROSITE" id="PS50217">
    <property type="entry name" value="BZIP"/>
    <property type="match status" value="1"/>
</dbReference>
<keyword evidence="1" id="KW-0285">Flavoprotein</keyword>
<evidence type="ECO:0000256" key="3">
    <source>
        <dbReference type="ARBA" id="ARBA00022991"/>
    </source>
</evidence>
<keyword evidence="2" id="KW-0288">FMN</keyword>
<feature type="domain" description="PAS" evidence="5">
    <location>
        <begin position="272"/>
        <end position="321"/>
    </location>
</feature>
<dbReference type="SUPFAM" id="SSF55785">
    <property type="entry name" value="PYP-like sensor domain (PAS domain)"/>
    <property type="match status" value="1"/>
</dbReference>
<dbReference type="InterPro" id="IPR035965">
    <property type="entry name" value="PAS-like_dom_sf"/>
</dbReference>
<evidence type="ECO:0000259" key="5">
    <source>
        <dbReference type="PROSITE" id="PS50112"/>
    </source>
</evidence>